<dbReference type="GO" id="GO:0008616">
    <property type="term" value="P:tRNA queuosine(34) biosynthetic process"/>
    <property type="evidence" value="ECO:0007669"/>
    <property type="project" value="UniProtKB-KW"/>
</dbReference>
<organism evidence="12 13">
    <name type="scientific">Niastella vici</name>
    <dbReference type="NCBI Taxonomy" id="1703345"/>
    <lineage>
        <taxon>Bacteria</taxon>
        <taxon>Pseudomonadati</taxon>
        <taxon>Bacteroidota</taxon>
        <taxon>Chitinophagia</taxon>
        <taxon>Chitinophagales</taxon>
        <taxon>Chitinophagaceae</taxon>
        <taxon>Niastella</taxon>
    </lineage>
</organism>
<dbReference type="STRING" id="1703345.A3860_31560"/>
<gene>
    <name evidence="12" type="ORF">A3860_31560</name>
</gene>
<dbReference type="EC" id="4.-.-.-" evidence="9"/>
<comment type="catalytic activity">
    <reaction evidence="8 9">
        <text>7,8-dihydroneopterin 3'-triphosphate + H2O = 6-carboxy-5,6,7,8-tetrahydropterin + triphosphate + acetaldehyde + 2 H(+)</text>
        <dbReference type="Rhea" id="RHEA:27966"/>
        <dbReference type="ChEBI" id="CHEBI:15343"/>
        <dbReference type="ChEBI" id="CHEBI:15377"/>
        <dbReference type="ChEBI" id="CHEBI:15378"/>
        <dbReference type="ChEBI" id="CHEBI:18036"/>
        <dbReference type="ChEBI" id="CHEBI:58462"/>
        <dbReference type="ChEBI" id="CHEBI:61032"/>
        <dbReference type="EC" id="4.1.2.50"/>
    </reaction>
</comment>
<comment type="cofactor">
    <cofactor evidence="9 11">
        <name>Zn(2+)</name>
        <dbReference type="ChEBI" id="CHEBI:29105"/>
    </cofactor>
    <text evidence="9 11">Binds 1 zinc ion per subunit.</text>
</comment>
<dbReference type="InterPro" id="IPR038418">
    <property type="entry name" value="6-PTP_synth/QueD_sf"/>
</dbReference>
<dbReference type="UniPathway" id="UPA00391"/>
<evidence type="ECO:0000256" key="11">
    <source>
        <dbReference type="PIRSR" id="PIRSR006113-2"/>
    </source>
</evidence>
<reference evidence="12 13" key="1">
    <citation type="submission" date="2016-03" db="EMBL/GenBank/DDBJ databases">
        <title>Niastella vici sp. nov., isolated from farmland soil.</title>
        <authorList>
            <person name="Chen L."/>
            <person name="Wang D."/>
            <person name="Yang S."/>
            <person name="Wang G."/>
        </authorList>
    </citation>
    <scope>NUCLEOTIDE SEQUENCE [LARGE SCALE GENOMIC DNA]</scope>
    <source>
        <strain evidence="12 13">DJ57</strain>
    </source>
</reference>
<comment type="caution">
    <text evidence="12">The sequence shown here is derived from an EMBL/GenBank/DDBJ whole genome shotgun (WGS) entry which is preliminary data.</text>
</comment>
<dbReference type="GO" id="GO:0070497">
    <property type="term" value="F:6-carboxytetrahydropterin synthase activity"/>
    <property type="evidence" value="ECO:0007669"/>
    <property type="project" value="UniProtKB-EC"/>
</dbReference>
<keyword evidence="4 9" id="KW-0479">Metal-binding</keyword>
<feature type="active site" description="Charge relay system" evidence="10">
    <location>
        <position position="107"/>
    </location>
</feature>
<keyword evidence="5 9" id="KW-0671">Queuosine biosynthesis</keyword>
<evidence type="ECO:0000256" key="10">
    <source>
        <dbReference type="PIRSR" id="PIRSR006113-1"/>
    </source>
</evidence>
<keyword evidence="13" id="KW-1185">Reference proteome</keyword>
<evidence type="ECO:0000256" key="1">
    <source>
        <dbReference type="ARBA" id="ARBA00005061"/>
    </source>
</evidence>
<name>A0A1V9FT52_9BACT</name>
<dbReference type="OrthoDB" id="9804698at2"/>
<dbReference type="FunFam" id="3.30.479.10:FF:000001">
    <property type="entry name" value="6-carboxy-5,6,7,8-tetrahydropterin synthase"/>
    <property type="match status" value="1"/>
</dbReference>
<protein>
    <recommendedName>
        <fullName evidence="3 9">6-carboxy-5,6,7,8-tetrahydropterin synthase</fullName>
        <ecNumber evidence="9">4.-.-.-</ecNumber>
    </recommendedName>
</protein>
<feature type="active site" description="Proton acceptor" evidence="10">
    <location>
        <position position="24"/>
    </location>
</feature>
<evidence type="ECO:0000256" key="9">
    <source>
        <dbReference type="PIRNR" id="PIRNR006113"/>
    </source>
</evidence>
<dbReference type="InterPro" id="IPR007115">
    <property type="entry name" value="6-PTP_synth/QueD"/>
</dbReference>
<feature type="binding site" evidence="11">
    <location>
        <position position="13"/>
    </location>
    <ligand>
        <name>Zn(2+)</name>
        <dbReference type="ChEBI" id="CHEBI:29105"/>
    </ligand>
</feature>
<dbReference type="Gene3D" id="3.30.479.10">
    <property type="entry name" value="6-pyruvoyl tetrahydropterin synthase/QueD"/>
    <property type="match status" value="1"/>
</dbReference>
<feature type="active site" description="Charge relay system" evidence="10">
    <location>
        <position position="68"/>
    </location>
</feature>
<dbReference type="PANTHER" id="PTHR12589:SF7">
    <property type="entry name" value="6-PYRUVOYL TETRAHYDROBIOPTERIN SYNTHASE"/>
    <property type="match status" value="1"/>
</dbReference>
<dbReference type="PIRSF" id="PIRSF006113">
    <property type="entry name" value="PTP_synth"/>
    <property type="match status" value="1"/>
</dbReference>
<evidence type="ECO:0000313" key="12">
    <source>
        <dbReference type="EMBL" id="OQP61467.1"/>
    </source>
</evidence>
<evidence type="ECO:0000256" key="3">
    <source>
        <dbReference type="ARBA" id="ARBA00018141"/>
    </source>
</evidence>
<evidence type="ECO:0000256" key="5">
    <source>
        <dbReference type="ARBA" id="ARBA00022785"/>
    </source>
</evidence>
<evidence type="ECO:0000256" key="4">
    <source>
        <dbReference type="ARBA" id="ARBA00022723"/>
    </source>
</evidence>
<keyword evidence="6 9" id="KW-0862">Zinc</keyword>
<comment type="similarity">
    <text evidence="2 9">Belongs to the PTPS family. QueD subfamily.</text>
</comment>
<dbReference type="Pfam" id="PF01242">
    <property type="entry name" value="PTPS"/>
    <property type="match status" value="1"/>
</dbReference>
<dbReference type="SUPFAM" id="SSF55620">
    <property type="entry name" value="Tetrahydrobiopterin biosynthesis enzymes-like"/>
    <property type="match status" value="1"/>
</dbReference>
<dbReference type="GO" id="GO:0046872">
    <property type="term" value="F:metal ion binding"/>
    <property type="evidence" value="ECO:0007669"/>
    <property type="project" value="UniProtKB-KW"/>
</dbReference>
<proteinExistence type="inferred from homology"/>
<evidence type="ECO:0000256" key="7">
    <source>
        <dbReference type="ARBA" id="ARBA00023239"/>
    </source>
</evidence>
<dbReference type="AlphaFoldDB" id="A0A1V9FT52"/>
<dbReference type="NCBIfam" id="TIGR03367">
    <property type="entry name" value="queuosine_QueD"/>
    <property type="match status" value="1"/>
</dbReference>
<accession>A0A1V9FT52</accession>
<evidence type="ECO:0000256" key="6">
    <source>
        <dbReference type="ARBA" id="ARBA00022833"/>
    </source>
</evidence>
<comment type="pathway">
    <text evidence="1 9">Purine metabolism; 7-cyano-7-deazaguanine biosynthesis.</text>
</comment>
<dbReference type="RefSeq" id="WP_081150612.1">
    <property type="nucleotide sequence ID" value="NZ_LVYD01000057.1"/>
</dbReference>
<evidence type="ECO:0000256" key="2">
    <source>
        <dbReference type="ARBA" id="ARBA00008900"/>
    </source>
</evidence>
<evidence type="ECO:0000313" key="13">
    <source>
        <dbReference type="Proteomes" id="UP000192796"/>
    </source>
</evidence>
<feature type="binding site" evidence="11">
    <location>
        <position position="30"/>
    </location>
    <ligand>
        <name>Zn(2+)</name>
        <dbReference type="ChEBI" id="CHEBI:29105"/>
    </ligand>
</feature>
<sequence>MLLYKEFTFDSAHFLPNVPDGHKCKNIHGHTYRLRVWLKGKPDPQLGWIIDFAELKKIIKPVVTQLDHKLMNDLPGLQNPTCELIAVWIWDQLKPSLPAMHRIELHETPTSGVIYEGE</sequence>
<dbReference type="EMBL" id="LVYD01000057">
    <property type="protein sequence ID" value="OQP61467.1"/>
    <property type="molecule type" value="Genomic_DNA"/>
</dbReference>
<dbReference type="Proteomes" id="UP000192796">
    <property type="component" value="Unassembled WGS sequence"/>
</dbReference>
<feature type="binding site" evidence="11">
    <location>
        <position position="28"/>
    </location>
    <ligand>
        <name>Zn(2+)</name>
        <dbReference type="ChEBI" id="CHEBI:29105"/>
    </ligand>
</feature>
<dbReference type="PANTHER" id="PTHR12589">
    <property type="entry name" value="PYRUVOYL TETRAHYDROBIOPTERIN SYNTHASE"/>
    <property type="match status" value="1"/>
</dbReference>
<evidence type="ECO:0000256" key="8">
    <source>
        <dbReference type="ARBA" id="ARBA00048807"/>
    </source>
</evidence>
<keyword evidence="7 9" id="KW-0456">Lyase</keyword>